<reference evidence="2" key="1">
    <citation type="submission" date="2021-01" db="EMBL/GenBank/DDBJ databases">
        <title>Modified the classification status of verrucomicrobia.</title>
        <authorList>
            <person name="Feng X."/>
        </authorList>
    </citation>
    <scope>NUCLEOTIDE SEQUENCE</scope>
    <source>
        <strain evidence="2">KCTC 22201</strain>
    </source>
</reference>
<sequence>MKVNVEFLTLVSDRMLPQALRGLLTSVLLLPATAQDKFQPEIPEDAVEKLEVARADRLEGRIDEARQRLTDLISDHPDYYRARYNLGLLEYDAGNTDSSKETLSKVYAMRLSDDHEIDENSIFSTFGWVCFVDGDFKQAEGVYNKGYELAKNDPAQRALQSNLLANLGELYYVTGRFEDAIEVLTKARTEFGNDKASETLNRIEEYLAMKKELASADDPDSLVALLSSDRSAVRKAAYFSLELRNDKTEVTDALFQALEKELTSKEPSWIAVVNSADLLTRSFAIHTDAQIKMLSDMKEQWEERSKGWTGIDDSSLLAMREALWRIAAGENATPDSGESTGPMPED</sequence>
<dbReference type="AlphaFoldDB" id="A0A934RDG3"/>
<evidence type="ECO:0000313" key="2">
    <source>
        <dbReference type="EMBL" id="MBK1828713.1"/>
    </source>
</evidence>
<dbReference type="EMBL" id="JAENII010000016">
    <property type="protein sequence ID" value="MBK1828713.1"/>
    <property type="molecule type" value="Genomic_DNA"/>
</dbReference>
<keyword evidence="3" id="KW-1185">Reference proteome</keyword>
<proteinExistence type="predicted"/>
<dbReference type="Gene3D" id="1.25.40.10">
    <property type="entry name" value="Tetratricopeptide repeat domain"/>
    <property type="match status" value="1"/>
</dbReference>
<evidence type="ECO:0000313" key="3">
    <source>
        <dbReference type="Proteomes" id="UP000658278"/>
    </source>
</evidence>
<evidence type="ECO:0000256" key="1">
    <source>
        <dbReference type="PROSITE-ProRule" id="PRU00339"/>
    </source>
</evidence>
<name>A0A934RDG3_9BACT</name>
<comment type="caution">
    <text evidence="2">The sequence shown here is derived from an EMBL/GenBank/DDBJ whole genome shotgun (WGS) entry which is preliminary data.</text>
</comment>
<organism evidence="2 3">
    <name type="scientific">Haloferula rosea</name>
    <dbReference type="NCBI Taxonomy" id="490093"/>
    <lineage>
        <taxon>Bacteria</taxon>
        <taxon>Pseudomonadati</taxon>
        <taxon>Verrucomicrobiota</taxon>
        <taxon>Verrucomicrobiia</taxon>
        <taxon>Verrucomicrobiales</taxon>
        <taxon>Verrucomicrobiaceae</taxon>
        <taxon>Haloferula</taxon>
    </lineage>
</organism>
<dbReference type="InterPro" id="IPR019734">
    <property type="entry name" value="TPR_rpt"/>
</dbReference>
<dbReference type="InterPro" id="IPR011990">
    <property type="entry name" value="TPR-like_helical_dom_sf"/>
</dbReference>
<gene>
    <name evidence="2" type="ORF">JIN81_16890</name>
</gene>
<dbReference type="Proteomes" id="UP000658278">
    <property type="component" value="Unassembled WGS sequence"/>
</dbReference>
<dbReference type="SUPFAM" id="SSF48452">
    <property type="entry name" value="TPR-like"/>
    <property type="match status" value="1"/>
</dbReference>
<dbReference type="Pfam" id="PF14559">
    <property type="entry name" value="TPR_19"/>
    <property type="match status" value="1"/>
</dbReference>
<protein>
    <submittedName>
        <fullName evidence="2">Tetratricopeptide repeat protein</fullName>
    </submittedName>
</protein>
<dbReference type="SMART" id="SM00028">
    <property type="entry name" value="TPR"/>
    <property type="match status" value="3"/>
</dbReference>
<keyword evidence="1" id="KW-0802">TPR repeat</keyword>
<accession>A0A934RDG3</accession>
<feature type="repeat" description="TPR" evidence="1">
    <location>
        <begin position="161"/>
        <end position="194"/>
    </location>
</feature>
<dbReference type="PROSITE" id="PS50005">
    <property type="entry name" value="TPR"/>
    <property type="match status" value="1"/>
</dbReference>